<dbReference type="InterPro" id="IPR003688">
    <property type="entry name" value="TraG/VirD4"/>
</dbReference>
<dbReference type="Gene3D" id="3.40.50.300">
    <property type="entry name" value="P-loop containing nucleotide triphosphate hydrolases"/>
    <property type="match status" value="1"/>
</dbReference>
<dbReference type="CDD" id="cd01127">
    <property type="entry name" value="TrwB_TraG_TraD_VirD4"/>
    <property type="match status" value="1"/>
</dbReference>
<dbReference type="AlphaFoldDB" id="A0AAP5QH98"/>
<sequence length="603" mass="67179">MTTSQHLYPPFIVGKYKGEYLKYYGQDFLMTAAGTRSGKGTSLVIPNLLTYPDSVVVEDIKEENYHYTSGYRRACGHETWLWAPFSEDGRSHAYNPLGYIQRRAPYTRVGDVMTIGEHLYPSNVDARLKYWNDNARNLFIGIVLYLLETPSLPCTFGEVLRQASGKGRAIREHISSIVSTRADAAHATDGLPPLTFECLDALNRFLSQSKEAFANIVSTMTAPLNVFSNPVVDAATSRSDFDLADVRKKRMSIYVGIKPGDLKAGALLVNLFFSQLIDLNTRELPAENPALKYQCALIMDEFAAPGKIDIIDTANPFIAGYNLRLMLIFQGMSQIEDPKLYGRHGAETLAINCKMRSLYAPRTVKESEEYSKMLGTFTLMARSKSRSRGRSSSTSTNESAQGRALMMPQELRALKHNKQIITMEGCEPILCEKAFFYEDAELVDRLVRQSPYLQGVTATLEKTNRRRAWFGFGPKFPNEVQMKHAAFVARELCAPVPKIDVEQWWQTQNAARRAQQAAAAADAARQSADKSAGLAREVRDVREHEIGVLAPVHLANRHSIRASLFQLMPYLREVLPDTAAAAAAVSAQTTAPQSQPESQGELI</sequence>
<feature type="region of interest" description="Disordered" evidence="7">
    <location>
        <begin position="381"/>
        <end position="404"/>
    </location>
</feature>
<gene>
    <name evidence="8" type="ORF">ParKJ_40330</name>
</gene>
<dbReference type="InterPro" id="IPR051539">
    <property type="entry name" value="T4SS-coupling_protein"/>
</dbReference>
<comment type="caution">
    <text evidence="8">The sequence shown here is derived from an EMBL/GenBank/DDBJ whole genome shotgun (WGS) entry which is preliminary data.</text>
</comment>
<dbReference type="SUPFAM" id="SSF52540">
    <property type="entry name" value="P-loop containing nucleoside triphosphate hydrolases"/>
    <property type="match status" value="1"/>
</dbReference>
<evidence type="ECO:0000256" key="7">
    <source>
        <dbReference type="SAM" id="MobiDB-lite"/>
    </source>
</evidence>
<evidence type="ECO:0000313" key="9">
    <source>
        <dbReference type="Proteomes" id="UP001246473"/>
    </source>
</evidence>
<keyword evidence="3" id="KW-1003">Cell membrane</keyword>
<evidence type="ECO:0000256" key="6">
    <source>
        <dbReference type="ARBA" id="ARBA00023136"/>
    </source>
</evidence>
<proteinExistence type="inferred from homology"/>
<dbReference type="EMBL" id="JANSLM010000027">
    <property type="protein sequence ID" value="MDT8843653.1"/>
    <property type="molecule type" value="Genomic_DNA"/>
</dbReference>
<reference evidence="8" key="1">
    <citation type="submission" date="2022-08" db="EMBL/GenBank/DDBJ databases">
        <authorList>
            <person name="Kim S.-J."/>
        </authorList>
    </citation>
    <scope>NUCLEOTIDE SEQUENCE</scope>
    <source>
        <strain evidence="8">KJ</strain>
    </source>
</reference>
<dbReference type="PANTHER" id="PTHR37937">
    <property type="entry name" value="CONJUGATIVE TRANSFER: DNA TRANSPORT"/>
    <property type="match status" value="1"/>
</dbReference>
<dbReference type="InterPro" id="IPR027417">
    <property type="entry name" value="P-loop_NTPase"/>
</dbReference>
<dbReference type="Pfam" id="PF02534">
    <property type="entry name" value="T4SS-DNA_transf"/>
    <property type="match status" value="1"/>
</dbReference>
<protein>
    <submittedName>
        <fullName evidence="8">Type IV secretory system conjugative DNA transfer family protein</fullName>
    </submittedName>
</protein>
<organism evidence="8 9">
    <name type="scientific">Paraburkholderia fungorum</name>
    <dbReference type="NCBI Taxonomy" id="134537"/>
    <lineage>
        <taxon>Bacteria</taxon>
        <taxon>Pseudomonadati</taxon>
        <taxon>Pseudomonadota</taxon>
        <taxon>Betaproteobacteria</taxon>
        <taxon>Burkholderiales</taxon>
        <taxon>Burkholderiaceae</taxon>
        <taxon>Paraburkholderia</taxon>
    </lineage>
</organism>
<dbReference type="PANTHER" id="PTHR37937:SF1">
    <property type="entry name" value="CONJUGATIVE TRANSFER: DNA TRANSPORT"/>
    <property type="match status" value="1"/>
</dbReference>
<evidence type="ECO:0000256" key="3">
    <source>
        <dbReference type="ARBA" id="ARBA00022475"/>
    </source>
</evidence>
<accession>A0AAP5QH98</accession>
<keyword evidence="4" id="KW-0812">Transmembrane</keyword>
<keyword evidence="6" id="KW-0472">Membrane</keyword>
<comment type="subcellular location">
    <subcellularLocation>
        <location evidence="1">Cell membrane</location>
        <topology evidence="1">Multi-pass membrane protein</topology>
    </subcellularLocation>
</comment>
<keyword evidence="5" id="KW-1133">Transmembrane helix</keyword>
<name>A0AAP5QH98_9BURK</name>
<evidence type="ECO:0000256" key="4">
    <source>
        <dbReference type="ARBA" id="ARBA00022692"/>
    </source>
</evidence>
<evidence type="ECO:0000256" key="2">
    <source>
        <dbReference type="ARBA" id="ARBA00008806"/>
    </source>
</evidence>
<evidence type="ECO:0000256" key="1">
    <source>
        <dbReference type="ARBA" id="ARBA00004651"/>
    </source>
</evidence>
<dbReference type="GO" id="GO:0005886">
    <property type="term" value="C:plasma membrane"/>
    <property type="evidence" value="ECO:0007669"/>
    <property type="project" value="UniProtKB-SubCell"/>
</dbReference>
<comment type="similarity">
    <text evidence="2">Belongs to the VirD4/TraG family.</text>
</comment>
<dbReference type="RefSeq" id="WP_315697668.1">
    <property type="nucleotide sequence ID" value="NZ_JANSLM010000027.1"/>
</dbReference>
<evidence type="ECO:0000256" key="5">
    <source>
        <dbReference type="ARBA" id="ARBA00022989"/>
    </source>
</evidence>
<dbReference type="Proteomes" id="UP001246473">
    <property type="component" value="Unassembled WGS sequence"/>
</dbReference>
<evidence type="ECO:0000313" key="8">
    <source>
        <dbReference type="EMBL" id="MDT8843653.1"/>
    </source>
</evidence>